<dbReference type="EMBL" id="CP018791">
    <property type="protein sequence ID" value="ARR02675.1"/>
    <property type="molecule type" value="Genomic_DNA"/>
</dbReference>
<protein>
    <submittedName>
        <fullName evidence="1">Uncharacterized protein</fullName>
    </submittedName>
</protein>
<organism evidence="1 2">
    <name type="scientific">Campylobacter vicugnae</name>
    <dbReference type="NCBI Taxonomy" id="1660076"/>
    <lineage>
        <taxon>Bacteria</taxon>
        <taxon>Pseudomonadati</taxon>
        <taxon>Campylobacterota</taxon>
        <taxon>Epsilonproteobacteria</taxon>
        <taxon>Campylobacterales</taxon>
        <taxon>Campylobacteraceae</taxon>
        <taxon>Campylobacter</taxon>
    </lineage>
</organism>
<reference evidence="1 2" key="1">
    <citation type="journal article" date="2017" name="Genome Biol. Evol.">
        <title>Comparative Genomic Analysis Identifies a Campylobacter Clade Deficient in Selenium Metabolism.</title>
        <authorList>
            <person name="Miller W.G."/>
            <person name="Yee E."/>
            <person name="Lopes B.S."/>
            <person name="Chapman M.H."/>
            <person name="Huynh S."/>
            <person name="Bono J.L."/>
            <person name="Parker C.T."/>
            <person name="Strachan N.J.C."/>
            <person name="Forbes K.J."/>
        </authorList>
    </citation>
    <scope>NUCLEOTIDE SEQUENCE [LARGE SCALE GENOMIC DNA]</scope>
    <source>
        <strain evidence="1 2">RM8964</strain>
    </source>
</reference>
<dbReference type="AlphaFoldDB" id="A0A1X9T2F9"/>
<name>A0A1X9T2F9_9BACT</name>
<accession>A0A1X9T2F9</accession>
<dbReference type="Proteomes" id="UP000194265">
    <property type="component" value="Chromosome"/>
</dbReference>
<evidence type="ECO:0000313" key="2">
    <source>
        <dbReference type="Proteomes" id="UP000194265"/>
    </source>
</evidence>
<dbReference type="RefSeq" id="WP_086333922.1">
    <property type="nucleotide sequence ID" value="NZ_CP018791.1"/>
</dbReference>
<sequence>MNKHDVLLSVENDTEEKIKMVEALERLEKNKDFQKVILDGYMRDEVLRANSLLANHTIKAQGKRTDIIEMLVAVSTFGEYLETIRALGASARYQKANPVSTEE</sequence>
<gene>
    <name evidence="1" type="ORF">CVIC8964_1286</name>
</gene>
<dbReference type="STRING" id="1660074.CVIC8964_1286"/>
<evidence type="ECO:0000313" key="1">
    <source>
        <dbReference type="EMBL" id="ARR02675.1"/>
    </source>
</evidence>
<proteinExistence type="predicted"/>